<evidence type="ECO:0000256" key="4">
    <source>
        <dbReference type="ARBA" id="ARBA00022833"/>
    </source>
</evidence>
<name>A0ABD6AEH5_9EURY</name>
<dbReference type="EMBL" id="JBHTBF010000003">
    <property type="protein sequence ID" value="MFC7318946.1"/>
    <property type="molecule type" value="Genomic_DNA"/>
</dbReference>
<evidence type="ECO:0000256" key="1">
    <source>
        <dbReference type="ARBA" id="ARBA00001947"/>
    </source>
</evidence>
<dbReference type="RefSeq" id="WP_276306215.1">
    <property type="nucleotide sequence ID" value="NZ_CP119993.1"/>
</dbReference>
<keyword evidence="4" id="KW-0862">Zinc</keyword>
<dbReference type="SUPFAM" id="SSF102215">
    <property type="entry name" value="Creatininase"/>
    <property type="match status" value="1"/>
</dbReference>
<evidence type="ECO:0000313" key="6">
    <source>
        <dbReference type="Proteomes" id="UP001596547"/>
    </source>
</evidence>
<dbReference type="Pfam" id="PF02633">
    <property type="entry name" value="Creatininase"/>
    <property type="match status" value="1"/>
</dbReference>
<organism evidence="5 6">
    <name type="scientific">Halomarina halobia</name>
    <dbReference type="NCBI Taxonomy" id="3033386"/>
    <lineage>
        <taxon>Archaea</taxon>
        <taxon>Methanobacteriati</taxon>
        <taxon>Methanobacteriota</taxon>
        <taxon>Stenosarchaea group</taxon>
        <taxon>Halobacteria</taxon>
        <taxon>Halobacteriales</taxon>
        <taxon>Natronomonadaceae</taxon>
        <taxon>Halomarina</taxon>
    </lineage>
</organism>
<keyword evidence="3" id="KW-0378">Hydrolase</keyword>
<dbReference type="InterPro" id="IPR024087">
    <property type="entry name" value="Creatininase-like_sf"/>
</dbReference>
<reference evidence="5 6" key="1">
    <citation type="journal article" date="2019" name="Int. J. Syst. Evol. Microbiol.">
        <title>The Global Catalogue of Microorganisms (GCM) 10K type strain sequencing project: providing services to taxonomists for standard genome sequencing and annotation.</title>
        <authorList>
            <consortium name="The Broad Institute Genomics Platform"/>
            <consortium name="The Broad Institute Genome Sequencing Center for Infectious Disease"/>
            <person name="Wu L."/>
            <person name="Ma J."/>
        </authorList>
    </citation>
    <scope>NUCLEOTIDE SEQUENCE [LARGE SCALE GENOMIC DNA]</scope>
    <source>
        <strain evidence="5 6">PSR21</strain>
    </source>
</reference>
<accession>A0ABD6AEH5</accession>
<dbReference type="PANTHER" id="PTHR35005:SF1">
    <property type="entry name" value="2-AMINO-5-FORMYLAMINO-6-RIBOSYLAMINOPYRIMIDIN-4(3H)-ONE 5'-MONOPHOSPHATE DEFORMYLASE"/>
    <property type="match status" value="1"/>
</dbReference>
<sequence length="121" mass="13497">MITNWWDLLSSDVRDDLFSEIPGGFQGWATEHAGVVETALMMHFRPDLVRDDCIVDDGPDRTSPYVFKPPRDKQISASGTYYKATHATPEMGERVAADVLDILVEGISHEWGDVIQDSSLS</sequence>
<dbReference type="GO" id="GO:0016787">
    <property type="term" value="F:hydrolase activity"/>
    <property type="evidence" value="ECO:0007669"/>
    <property type="project" value="UniProtKB-KW"/>
</dbReference>
<keyword evidence="6" id="KW-1185">Reference proteome</keyword>
<dbReference type="GO" id="GO:0046872">
    <property type="term" value="F:metal ion binding"/>
    <property type="evidence" value="ECO:0007669"/>
    <property type="project" value="UniProtKB-KW"/>
</dbReference>
<evidence type="ECO:0000256" key="3">
    <source>
        <dbReference type="ARBA" id="ARBA00022801"/>
    </source>
</evidence>
<comment type="cofactor">
    <cofactor evidence="1">
        <name>Zn(2+)</name>
        <dbReference type="ChEBI" id="CHEBI:29105"/>
    </cofactor>
</comment>
<protein>
    <submittedName>
        <fullName evidence="5">Creatininase family protein</fullName>
    </submittedName>
</protein>
<dbReference type="GeneID" id="79317869"/>
<dbReference type="InterPro" id="IPR003785">
    <property type="entry name" value="Creatininase/forma_Hydrolase"/>
</dbReference>
<proteinExistence type="predicted"/>
<keyword evidence="2" id="KW-0479">Metal-binding</keyword>
<evidence type="ECO:0000313" key="5">
    <source>
        <dbReference type="EMBL" id="MFC7318946.1"/>
    </source>
</evidence>
<evidence type="ECO:0000256" key="2">
    <source>
        <dbReference type="ARBA" id="ARBA00022723"/>
    </source>
</evidence>
<gene>
    <name evidence="5" type="ORF">ACFQPE_19415</name>
</gene>
<dbReference type="Gene3D" id="3.40.50.10310">
    <property type="entry name" value="Creatininase"/>
    <property type="match status" value="1"/>
</dbReference>
<dbReference type="PANTHER" id="PTHR35005">
    <property type="entry name" value="3-DEHYDRO-SCYLLO-INOSOSE HYDROLASE"/>
    <property type="match status" value="1"/>
</dbReference>
<dbReference type="Proteomes" id="UP001596547">
    <property type="component" value="Unassembled WGS sequence"/>
</dbReference>
<comment type="caution">
    <text evidence="5">The sequence shown here is derived from an EMBL/GenBank/DDBJ whole genome shotgun (WGS) entry which is preliminary data.</text>
</comment>
<dbReference type="AlphaFoldDB" id="A0ABD6AEH5"/>